<dbReference type="EMBL" id="BAABME010000485">
    <property type="protein sequence ID" value="GAA0143177.1"/>
    <property type="molecule type" value="Genomic_DNA"/>
</dbReference>
<sequence>MPSVDDSMAKTVEPSNISKECIDGVVDDNPKGMMLKDGTPMGGDVMSPSVIDTVNNLEVEGTEGMNVDISSAIGTEPVTVGSIRDDVVRSVANTGAEITDLPEKRSMPTVGQGVADKFNVDVEESEILKDNGTSVINTGETIVEDIFEGSNCRVKCH</sequence>
<comment type="caution">
    <text evidence="1">The sequence shown here is derived from an EMBL/GenBank/DDBJ whole genome shotgun (WGS) entry which is preliminary data.</text>
</comment>
<protein>
    <submittedName>
        <fullName evidence="1">Uncharacterized protein</fullName>
    </submittedName>
</protein>
<keyword evidence="2" id="KW-1185">Reference proteome</keyword>
<dbReference type="Proteomes" id="UP001454036">
    <property type="component" value="Unassembled WGS sequence"/>
</dbReference>
<gene>
    <name evidence="1" type="ORF">LIER_03921</name>
</gene>
<evidence type="ECO:0000313" key="1">
    <source>
        <dbReference type="EMBL" id="GAA0143177.1"/>
    </source>
</evidence>
<name>A0AAV3NWD4_LITER</name>
<organism evidence="1 2">
    <name type="scientific">Lithospermum erythrorhizon</name>
    <name type="common">Purple gromwell</name>
    <name type="synonym">Lithospermum officinale var. erythrorhizon</name>
    <dbReference type="NCBI Taxonomy" id="34254"/>
    <lineage>
        <taxon>Eukaryota</taxon>
        <taxon>Viridiplantae</taxon>
        <taxon>Streptophyta</taxon>
        <taxon>Embryophyta</taxon>
        <taxon>Tracheophyta</taxon>
        <taxon>Spermatophyta</taxon>
        <taxon>Magnoliopsida</taxon>
        <taxon>eudicotyledons</taxon>
        <taxon>Gunneridae</taxon>
        <taxon>Pentapetalae</taxon>
        <taxon>asterids</taxon>
        <taxon>lamiids</taxon>
        <taxon>Boraginales</taxon>
        <taxon>Boraginaceae</taxon>
        <taxon>Boraginoideae</taxon>
        <taxon>Lithospermeae</taxon>
        <taxon>Lithospermum</taxon>
    </lineage>
</organism>
<reference evidence="1 2" key="1">
    <citation type="submission" date="2024-01" db="EMBL/GenBank/DDBJ databases">
        <title>The complete chloroplast genome sequence of Lithospermum erythrorhizon: insights into the phylogenetic relationship among Boraginaceae species and the maternal lineages of purple gromwells.</title>
        <authorList>
            <person name="Okada T."/>
            <person name="Watanabe K."/>
        </authorList>
    </citation>
    <scope>NUCLEOTIDE SEQUENCE [LARGE SCALE GENOMIC DNA]</scope>
</reference>
<proteinExistence type="predicted"/>
<dbReference type="AlphaFoldDB" id="A0AAV3NWD4"/>
<accession>A0AAV3NWD4</accession>
<evidence type="ECO:0000313" key="2">
    <source>
        <dbReference type="Proteomes" id="UP001454036"/>
    </source>
</evidence>